<keyword evidence="2" id="KW-0732">Signal</keyword>
<proteinExistence type="predicted"/>
<gene>
    <name evidence="4" type="ORF">CVO77_13810</name>
</gene>
<sequence>MADTIIPSRPLTGCQIRSEKMMKHRALVSLVAIGLVTLCGAAQAGAPTPDASPPSASARDAAANGEQQTAADHLAAQFAESWNRRDGKAYGDAYWDDAELVDPSGQVWSGRAAIIQTHVDLWKGPARDTHMTAQVRRVQFLTADLFIVDIDTAASGFSPPPPGAPNGVVRTRLKHVVQRRNGEWKILASQNTFVAGPR</sequence>
<reference evidence="5" key="1">
    <citation type="submission" date="2017-11" db="EMBL/GenBank/DDBJ databases">
        <title>The complete genome sequence of Sphingopyxis pomeranensis sp. nov. strain WS5A3p.</title>
        <authorList>
            <person name="Kaminski M.A."/>
        </authorList>
    </citation>
    <scope>NUCLEOTIDE SEQUENCE [LARGE SCALE GENOMIC DNA]</scope>
    <source>
        <strain evidence="5">WS5A3p</strain>
    </source>
</reference>
<evidence type="ECO:0000313" key="5">
    <source>
        <dbReference type="Proteomes" id="UP000238954"/>
    </source>
</evidence>
<feature type="region of interest" description="Disordered" evidence="1">
    <location>
        <begin position="44"/>
        <end position="70"/>
    </location>
</feature>
<keyword evidence="5" id="KW-1185">Reference proteome</keyword>
<feature type="signal peptide" evidence="2">
    <location>
        <begin position="1"/>
        <end position="44"/>
    </location>
</feature>
<evidence type="ECO:0000313" key="4">
    <source>
        <dbReference type="EMBL" id="PQM26150.1"/>
    </source>
</evidence>
<dbReference type="NCBIfam" id="TIGR02246">
    <property type="entry name" value="SgcJ/EcaC family oxidoreductase"/>
    <property type="match status" value="1"/>
</dbReference>
<dbReference type="AlphaFoldDB" id="A0A2S8B1C8"/>
<name>A0A2S8B1C8_9SPHN</name>
<dbReference type="Proteomes" id="UP000238954">
    <property type="component" value="Chromosome"/>
</dbReference>
<accession>A0A2S8B1C8</accession>
<dbReference type="EMBL" id="PHFW01000003">
    <property type="protein sequence ID" value="PQM26150.1"/>
    <property type="molecule type" value="Genomic_DNA"/>
</dbReference>
<evidence type="ECO:0000256" key="1">
    <source>
        <dbReference type="SAM" id="MobiDB-lite"/>
    </source>
</evidence>
<dbReference type="Gene3D" id="3.10.450.50">
    <property type="match status" value="1"/>
</dbReference>
<dbReference type="CDD" id="cd00531">
    <property type="entry name" value="NTF2_like"/>
    <property type="match status" value="1"/>
</dbReference>
<feature type="domain" description="DUF4440" evidence="3">
    <location>
        <begin position="74"/>
        <end position="186"/>
    </location>
</feature>
<dbReference type="InterPro" id="IPR011944">
    <property type="entry name" value="Steroid_delta5-4_isomerase"/>
</dbReference>
<comment type="caution">
    <text evidence="4">The sequence shown here is derived from an EMBL/GenBank/DDBJ whole genome shotgun (WGS) entry which is preliminary data.</text>
</comment>
<protein>
    <recommendedName>
        <fullName evidence="3">DUF4440 domain-containing protein</fullName>
    </recommendedName>
</protein>
<evidence type="ECO:0000259" key="3">
    <source>
        <dbReference type="Pfam" id="PF14534"/>
    </source>
</evidence>
<evidence type="ECO:0000256" key="2">
    <source>
        <dbReference type="SAM" id="SignalP"/>
    </source>
</evidence>
<feature type="chain" id="PRO_5015733600" description="DUF4440 domain-containing protein" evidence="2">
    <location>
        <begin position="45"/>
        <end position="198"/>
    </location>
</feature>
<dbReference type="SUPFAM" id="SSF54427">
    <property type="entry name" value="NTF2-like"/>
    <property type="match status" value="1"/>
</dbReference>
<dbReference type="InterPro" id="IPR032710">
    <property type="entry name" value="NTF2-like_dom_sf"/>
</dbReference>
<feature type="compositionally biased region" description="Low complexity" evidence="1">
    <location>
        <begin position="44"/>
        <end position="63"/>
    </location>
</feature>
<dbReference type="Pfam" id="PF14534">
    <property type="entry name" value="DUF4440"/>
    <property type="match status" value="1"/>
</dbReference>
<dbReference type="InterPro" id="IPR027843">
    <property type="entry name" value="DUF4440"/>
</dbReference>
<organism evidence="4 5">
    <name type="scientific">Sphingopyxis lindanitolerans</name>
    <dbReference type="NCBI Taxonomy" id="2054227"/>
    <lineage>
        <taxon>Bacteria</taxon>
        <taxon>Pseudomonadati</taxon>
        <taxon>Pseudomonadota</taxon>
        <taxon>Alphaproteobacteria</taxon>
        <taxon>Sphingomonadales</taxon>
        <taxon>Sphingomonadaceae</taxon>
        <taxon>Sphingopyxis</taxon>
    </lineage>
</organism>